<dbReference type="InterPro" id="IPR000683">
    <property type="entry name" value="Gfo/Idh/MocA-like_OxRdtase_N"/>
</dbReference>
<feature type="compositionally biased region" description="Basic and acidic residues" evidence="1">
    <location>
        <begin position="125"/>
        <end position="136"/>
    </location>
</feature>
<proteinExistence type="predicted"/>
<accession>A0A843WG19</accession>
<gene>
    <name evidence="3" type="ORF">Taro_042121</name>
</gene>
<reference evidence="3" key="1">
    <citation type="submission" date="2017-07" db="EMBL/GenBank/DDBJ databases">
        <title>Taro Niue Genome Assembly and Annotation.</title>
        <authorList>
            <person name="Atibalentja N."/>
            <person name="Keating K."/>
            <person name="Fields C.J."/>
        </authorList>
    </citation>
    <scope>NUCLEOTIDE SEQUENCE</scope>
    <source>
        <strain evidence="3">Niue_2</strain>
        <tissue evidence="3">Leaf</tissue>
    </source>
</reference>
<name>A0A843WG19_COLES</name>
<dbReference type="GO" id="GO:0000166">
    <property type="term" value="F:nucleotide binding"/>
    <property type="evidence" value="ECO:0007669"/>
    <property type="project" value="InterPro"/>
</dbReference>
<dbReference type="Gene3D" id="3.40.50.720">
    <property type="entry name" value="NAD(P)-binding Rossmann-like Domain"/>
    <property type="match status" value="1"/>
</dbReference>
<dbReference type="InterPro" id="IPR036291">
    <property type="entry name" value="NAD(P)-bd_dom_sf"/>
</dbReference>
<organism evidence="3 4">
    <name type="scientific">Colocasia esculenta</name>
    <name type="common">Wild taro</name>
    <name type="synonym">Arum esculentum</name>
    <dbReference type="NCBI Taxonomy" id="4460"/>
    <lineage>
        <taxon>Eukaryota</taxon>
        <taxon>Viridiplantae</taxon>
        <taxon>Streptophyta</taxon>
        <taxon>Embryophyta</taxon>
        <taxon>Tracheophyta</taxon>
        <taxon>Spermatophyta</taxon>
        <taxon>Magnoliopsida</taxon>
        <taxon>Liliopsida</taxon>
        <taxon>Araceae</taxon>
        <taxon>Aroideae</taxon>
        <taxon>Colocasieae</taxon>
        <taxon>Colocasia</taxon>
    </lineage>
</organism>
<evidence type="ECO:0000313" key="4">
    <source>
        <dbReference type="Proteomes" id="UP000652761"/>
    </source>
</evidence>
<dbReference type="EMBL" id="NMUH01004328">
    <property type="protein sequence ID" value="MQM09252.1"/>
    <property type="molecule type" value="Genomic_DNA"/>
</dbReference>
<evidence type="ECO:0000256" key="1">
    <source>
        <dbReference type="SAM" id="MobiDB-lite"/>
    </source>
</evidence>
<dbReference type="Pfam" id="PF01408">
    <property type="entry name" value="GFO_IDH_MocA"/>
    <property type="match status" value="1"/>
</dbReference>
<evidence type="ECO:0000259" key="2">
    <source>
        <dbReference type="Pfam" id="PF01408"/>
    </source>
</evidence>
<dbReference type="OrthoDB" id="2129491at2759"/>
<keyword evidence="4" id="KW-1185">Reference proteome</keyword>
<protein>
    <recommendedName>
        <fullName evidence="2">Gfo/Idh/MocA-like oxidoreductase N-terminal domain-containing protein</fullName>
    </recommendedName>
</protein>
<comment type="caution">
    <text evidence="3">The sequence shown here is derived from an EMBL/GenBank/DDBJ whole genome shotgun (WGS) entry which is preliminary data.</text>
</comment>
<dbReference type="PANTHER" id="PTHR46368:SF4">
    <property type="entry name" value="OS10G0403700 PROTEIN"/>
    <property type="match status" value="1"/>
</dbReference>
<feature type="domain" description="Gfo/Idh/MocA-like oxidoreductase N-terminal" evidence="2">
    <location>
        <begin position="18"/>
        <end position="115"/>
    </location>
</feature>
<dbReference type="AlphaFoldDB" id="A0A843WG19"/>
<feature type="region of interest" description="Disordered" evidence="1">
    <location>
        <begin position="115"/>
        <end position="161"/>
    </location>
</feature>
<dbReference type="Proteomes" id="UP000652761">
    <property type="component" value="Unassembled WGS sequence"/>
</dbReference>
<dbReference type="PANTHER" id="PTHR46368">
    <property type="match status" value="1"/>
</dbReference>
<sequence length="220" mass="23532">MDVVAAAATGYGGEEGVVRFGIIGCAEIARKVSRAIHLDPNAMVVVVGSRTLEKSRRFIADNWLDPAVVVAYGSYEEVLNDARVDAVYLSLPTSLHVQWAMVAAAGKGKHLLLEKAGERPQGAAEPRRGGEAKEGEAEPPVLHPSLHRPQRLQDGQGGSDQTITVPIPILDSQVNQHRRSGIVAASPSPISGVWSGAAREILDERCRSNIAYDVVELDDT</sequence>
<dbReference type="SUPFAM" id="SSF51735">
    <property type="entry name" value="NAD(P)-binding Rossmann-fold domains"/>
    <property type="match status" value="1"/>
</dbReference>
<evidence type="ECO:0000313" key="3">
    <source>
        <dbReference type="EMBL" id="MQM09252.1"/>
    </source>
</evidence>